<reference evidence="9 10" key="2">
    <citation type="journal article" date="2019" name="PLoS Negl. Trop. Dis.">
        <title>Revisiting the worldwide diversity of Leptospira species in the environment.</title>
        <authorList>
            <person name="Vincent A.T."/>
            <person name="Schiettekatte O."/>
            <person name="Bourhy P."/>
            <person name="Veyrier F.J."/>
            <person name="Picardeau M."/>
        </authorList>
    </citation>
    <scope>NUCLEOTIDE SEQUENCE [LARGE SCALE GENOMIC DNA]</scope>
    <source>
        <strain evidence="9">201702690</strain>
        <strain evidence="7 10">SSW18</strain>
    </source>
</reference>
<evidence type="ECO:0000256" key="5">
    <source>
        <dbReference type="SAM" id="MobiDB-lite"/>
    </source>
</evidence>
<evidence type="ECO:0000256" key="1">
    <source>
        <dbReference type="ARBA" id="ARBA00004141"/>
    </source>
</evidence>
<evidence type="ECO:0000256" key="6">
    <source>
        <dbReference type="SAM" id="Phobius"/>
    </source>
</evidence>
<dbReference type="EMBL" id="RQGC01000013">
    <property type="protein sequence ID" value="TGL38746.1"/>
    <property type="molecule type" value="Genomic_DNA"/>
</dbReference>
<gene>
    <name evidence="7" type="ORF">EHO57_02795</name>
    <name evidence="8" type="ORF">EHQ53_18555</name>
</gene>
<dbReference type="AlphaFoldDB" id="A0A5F1ZRN8"/>
<dbReference type="EMBL" id="RQER01000001">
    <property type="protein sequence ID" value="TGK05615.1"/>
    <property type="molecule type" value="Genomic_DNA"/>
</dbReference>
<evidence type="ECO:0000256" key="2">
    <source>
        <dbReference type="ARBA" id="ARBA00022692"/>
    </source>
</evidence>
<keyword evidence="3 6" id="KW-1133">Transmembrane helix</keyword>
<dbReference type="Proteomes" id="UP000297946">
    <property type="component" value="Unassembled WGS sequence"/>
</dbReference>
<evidence type="ECO:0000313" key="9">
    <source>
        <dbReference type="Proteomes" id="UP000297273"/>
    </source>
</evidence>
<evidence type="ECO:0000313" key="10">
    <source>
        <dbReference type="Proteomes" id="UP000297946"/>
    </source>
</evidence>
<proteinExistence type="predicted"/>
<dbReference type="RefSeq" id="WP_135647234.1">
    <property type="nucleotide sequence ID" value="NZ_RQER01000001.1"/>
</dbReference>
<protein>
    <recommendedName>
        <fullName evidence="11">Ion transporter</fullName>
    </recommendedName>
</protein>
<dbReference type="InterPro" id="IPR027359">
    <property type="entry name" value="Volt_channel_dom_sf"/>
</dbReference>
<name>A0A5F1ZRN8_9LEPT</name>
<evidence type="ECO:0000313" key="8">
    <source>
        <dbReference type="EMBL" id="TGL38746.1"/>
    </source>
</evidence>
<accession>A0A5F1ZRN8</accession>
<keyword evidence="2 6" id="KW-0812">Transmembrane</keyword>
<comment type="caution">
    <text evidence="7">The sequence shown here is derived from an EMBL/GenBank/DDBJ whole genome shotgun (WGS) entry which is preliminary data.</text>
</comment>
<keyword evidence="4 6" id="KW-0472">Membrane</keyword>
<feature type="transmembrane region" description="Helical" evidence="6">
    <location>
        <begin position="35"/>
        <end position="53"/>
    </location>
</feature>
<dbReference type="OrthoDB" id="341082at2"/>
<sequence>MSIENPNPKNLSKIRRFINAVKYWRSVLPGTTRDYLLLTLAAFDVFLLLFVNAYKEFIHKDIPAYVLAFDLFVILLWGFELWLKLRQKKDIKKYLRTNWYEAVGIIPLYFLRPFLLLRGVKLAIAFYRFGTSGQNVSEVLTREITFRFRDVIVDTIADAVFLHSLERVEEVMLRLDYSQLAKQAISKHNDQLNEKVNESLQTKFLLEELSKIPFMSEVSRKLGEDIGKMVAEILETEVIGDIMKDITANILKEMAEHVKKLPLERITAPVTPPTPATSSPLKEVTEPLTTEE</sequence>
<dbReference type="Proteomes" id="UP000297273">
    <property type="component" value="Unassembled WGS sequence"/>
</dbReference>
<comment type="subcellular location">
    <subcellularLocation>
        <location evidence="1">Membrane</location>
        <topology evidence="1">Multi-pass membrane protein</topology>
    </subcellularLocation>
</comment>
<dbReference type="Gene3D" id="1.20.120.350">
    <property type="entry name" value="Voltage-gated potassium channels. Chain C"/>
    <property type="match status" value="1"/>
</dbReference>
<organism evidence="7 10">
    <name type="scientific">Leptospira langatensis</name>
    <dbReference type="NCBI Taxonomy" id="2484983"/>
    <lineage>
        <taxon>Bacteria</taxon>
        <taxon>Pseudomonadati</taxon>
        <taxon>Spirochaetota</taxon>
        <taxon>Spirochaetia</taxon>
        <taxon>Leptospirales</taxon>
        <taxon>Leptospiraceae</taxon>
        <taxon>Leptospira</taxon>
    </lineage>
</organism>
<evidence type="ECO:0000313" key="7">
    <source>
        <dbReference type="EMBL" id="TGK05615.1"/>
    </source>
</evidence>
<dbReference type="GO" id="GO:0016020">
    <property type="term" value="C:membrane"/>
    <property type="evidence" value="ECO:0007669"/>
    <property type="project" value="UniProtKB-SubCell"/>
</dbReference>
<feature type="transmembrane region" description="Helical" evidence="6">
    <location>
        <begin position="65"/>
        <end position="83"/>
    </location>
</feature>
<evidence type="ECO:0000256" key="4">
    <source>
        <dbReference type="ARBA" id="ARBA00023136"/>
    </source>
</evidence>
<evidence type="ECO:0008006" key="11">
    <source>
        <dbReference type="Google" id="ProtNLM"/>
    </source>
</evidence>
<evidence type="ECO:0000256" key="3">
    <source>
        <dbReference type="ARBA" id="ARBA00022989"/>
    </source>
</evidence>
<keyword evidence="9" id="KW-1185">Reference proteome</keyword>
<feature type="region of interest" description="Disordered" evidence="5">
    <location>
        <begin position="268"/>
        <end position="292"/>
    </location>
</feature>
<reference evidence="8" key="1">
    <citation type="submission" date="2018-10" db="EMBL/GenBank/DDBJ databases">
        <authorList>
            <person name="Vincent A.T."/>
            <person name="Schiettekatte O."/>
            <person name="Bourhy P."/>
            <person name="Veyrier F.J."/>
            <person name="Picardeau M."/>
        </authorList>
    </citation>
    <scope>NUCLEOTIDE SEQUENCE</scope>
    <source>
        <strain evidence="8">201702690</strain>
    </source>
</reference>